<keyword evidence="2" id="KW-1185">Reference proteome</keyword>
<name>A0A9E9LUP3_9BURK</name>
<evidence type="ECO:0000313" key="2">
    <source>
        <dbReference type="Proteomes" id="UP001156215"/>
    </source>
</evidence>
<protein>
    <submittedName>
        <fullName evidence="1">Uncharacterized protein</fullName>
    </submittedName>
</protein>
<accession>A0A9E9LUP3</accession>
<dbReference type="RefSeq" id="WP_269308983.1">
    <property type="nucleotide sequence ID" value="NZ_CP098242.1"/>
</dbReference>
<dbReference type="AlphaFoldDB" id="A0A9E9LUP3"/>
<dbReference type="KEGG" id="ovb:NB640_12290"/>
<dbReference type="Proteomes" id="UP001156215">
    <property type="component" value="Chromosome"/>
</dbReference>
<dbReference type="EMBL" id="CP098242">
    <property type="protein sequence ID" value="WAW09980.1"/>
    <property type="molecule type" value="Genomic_DNA"/>
</dbReference>
<reference evidence="1" key="1">
    <citation type="journal article" date="2022" name="Front. Microbiol.">
        <title>New perspectives on an old grouping: The genomic and phenotypic variability of Oxalobacter formigenes and the implications for calcium oxalate stone prevention.</title>
        <authorList>
            <person name="Chmiel J.A."/>
            <person name="Carr C."/>
            <person name="Stuivenberg G.A."/>
            <person name="Venema R."/>
            <person name="Chanyi R.M."/>
            <person name="Al K.F."/>
            <person name="Giguere D."/>
            <person name="Say H."/>
            <person name="Akouris P.P."/>
            <person name="Dominguez Romero S.A."/>
            <person name="Kwong A."/>
            <person name="Tai V."/>
            <person name="Koval S.F."/>
            <person name="Razvi H."/>
            <person name="Bjazevic J."/>
            <person name="Burton J.P."/>
        </authorList>
    </citation>
    <scope>NUCLEOTIDE SEQUENCE</scope>
    <source>
        <strain evidence="1">WoOx3</strain>
    </source>
</reference>
<sequence length="112" mass="12703">MAQREKERKVMCNFTLVGEPRQVFRKSEEHIQVIPMQVPVAGQRKNFHNADVCIALHEVDLTDATGYVEVSQLSDPAERVLMWLNSSDAKQLSDYFGELSNHLKNAEACAKD</sequence>
<gene>
    <name evidence="1" type="ORF">NB640_12290</name>
</gene>
<evidence type="ECO:0000313" key="1">
    <source>
        <dbReference type="EMBL" id="WAW09980.1"/>
    </source>
</evidence>
<organism evidence="1 2">
    <name type="scientific">Oxalobacter vibrioformis</name>
    <dbReference type="NCBI Taxonomy" id="933080"/>
    <lineage>
        <taxon>Bacteria</taxon>
        <taxon>Pseudomonadati</taxon>
        <taxon>Pseudomonadota</taxon>
        <taxon>Betaproteobacteria</taxon>
        <taxon>Burkholderiales</taxon>
        <taxon>Oxalobacteraceae</taxon>
        <taxon>Oxalobacter</taxon>
    </lineage>
</organism>
<proteinExistence type="predicted"/>